<dbReference type="GO" id="GO:0005975">
    <property type="term" value="P:carbohydrate metabolic process"/>
    <property type="evidence" value="ECO:0007669"/>
    <property type="project" value="UniProtKB-UniRule"/>
</dbReference>
<keyword evidence="10" id="KW-0732">Signal</keyword>
<feature type="active site" description="Proton donor" evidence="7">
    <location>
        <position position="148"/>
    </location>
</feature>
<comment type="caution">
    <text evidence="11">The sequence shown here is derived from an EMBL/GenBank/DDBJ whole genome shotgun (WGS) entry which is preliminary data.</text>
</comment>
<feature type="signal peptide" evidence="10">
    <location>
        <begin position="1"/>
        <end position="22"/>
    </location>
</feature>
<dbReference type="EC" id="3.2.1.35" evidence="9"/>
<evidence type="ECO:0000256" key="7">
    <source>
        <dbReference type="PIRSR" id="PIRSR038193-1"/>
    </source>
</evidence>
<evidence type="ECO:0000256" key="9">
    <source>
        <dbReference type="RuleBase" id="RU610713"/>
    </source>
</evidence>
<dbReference type="PIRSF" id="PIRSF038193">
    <property type="entry name" value="Hyaluronidase"/>
    <property type="match status" value="1"/>
</dbReference>
<evidence type="ECO:0000256" key="5">
    <source>
        <dbReference type="ARBA" id="ARBA00023295"/>
    </source>
</evidence>
<organism evidence="11 12">
    <name type="scientific">Eleginops maclovinus</name>
    <name type="common">Patagonian blennie</name>
    <name type="synonym">Eleginus maclovinus</name>
    <dbReference type="NCBI Taxonomy" id="56733"/>
    <lineage>
        <taxon>Eukaryota</taxon>
        <taxon>Metazoa</taxon>
        <taxon>Chordata</taxon>
        <taxon>Craniata</taxon>
        <taxon>Vertebrata</taxon>
        <taxon>Euteleostomi</taxon>
        <taxon>Actinopterygii</taxon>
        <taxon>Neopterygii</taxon>
        <taxon>Teleostei</taxon>
        <taxon>Neoteleostei</taxon>
        <taxon>Acanthomorphata</taxon>
        <taxon>Eupercaria</taxon>
        <taxon>Perciformes</taxon>
        <taxon>Notothenioidei</taxon>
        <taxon>Eleginopidae</taxon>
        <taxon>Eleginops</taxon>
    </lineage>
</organism>
<feature type="disulfide bond" evidence="8">
    <location>
        <begin position="224"/>
        <end position="240"/>
    </location>
</feature>
<evidence type="ECO:0000256" key="6">
    <source>
        <dbReference type="PIRNR" id="PIRNR038193"/>
    </source>
</evidence>
<dbReference type="Gene3D" id="3.20.20.70">
    <property type="entry name" value="Aldolase class I"/>
    <property type="match status" value="1"/>
</dbReference>
<dbReference type="GO" id="GO:0001669">
    <property type="term" value="C:acrosomal vesicle"/>
    <property type="evidence" value="ECO:0007669"/>
    <property type="project" value="TreeGrafter"/>
</dbReference>
<evidence type="ECO:0000256" key="8">
    <source>
        <dbReference type="PIRSR" id="PIRSR038193-3"/>
    </source>
</evidence>
<dbReference type="GO" id="GO:0030214">
    <property type="term" value="P:hyaluronan catabolic process"/>
    <property type="evidence" value="ECO:0007669"/>
    <property type="project" value="TreeGrafter"/>
</dbReference>
<dbReference type="PRINTS" id="PR00846">
    <property type="entry name" value="GLHYDRLASE56"/>
</dbReference>
<dbReference type="InterPro" id="IPR013785">
    <property type="entry name" value="Aldolase_TIM"/>
</dbReference>
<dbReference type="PANTHER" id="PTHR11769">
    <property type="entry name" value="HYALURONIDASE"/>
    <property type="match status" value="1"/>
</dbReference>
<keyword evidence="3 9" id="KW-0378">Hydrolase</keyword>
<dbReference type="InterPro" id="IPR018155">
    <property type="entry name" value="Hyaluronidase"/>
</dbReference>
<proteinExistence type="inferred from homology"/>
<protein>
    <recommendedName>
        <fullName evidence="9">Hyaluronidase</fullName>
        <ecNumber evidence="9">3.2.1.35</ecNumber>
    </recommendedName>
</protein>
<dbReference type="Proteomes" id="UP001346869">
    <property type="component" value="Unassembled WGS sequence"/>
</dbReference>
<dbReference type="EMBL" id="JAUZQC010000011">
    <property type="protein sequence ID" value="KAK5863286.1"/>
    <property type="molecule type" value="Genomic_DNA"/>
</dbReference>
<comment type="catalytic activity">
    <reaction evidence="1 9">
        <text>Random hydrolysis of (1-&gt;4)-linkages between N-acetyl-beta-D-glucosamine and D-glucuronate residues in hyaluronate.</text>
        <dbReference type="EC" id="3.2.1.35"/>
    </reaction>
</comment>
<feature type="disulfide bond" evidence="8">
    <location>
        <begin position="382"/>
        <end position="393"/>
    </location>
</feature>
<reference evidence="11 12" key="2">
    <citation type="journal article" date="2023" name="Mol. Biol. Evol.">
        <title>Genomics of Secondarily Temperate Adaptation in the Only Non-Antarctic Icefish.</title>
        <authorList>
            <person name="Rivera-Colon A.G."/>
            <person name="Rayamajhi N."/>
            <person name="Minhas B.F."/>
            <person name="Madrigal G."/>
            <person name="Bilyk K.T."/>
            <person name="Yoon V."/>
            <person name="Hune M."/>
            <person name="Gregory S."/>
            <person name="Cheng C.H.C."/>
            <person name="Catchen J.M."/>
        </authorList>
    </citation>
    <scope>NUCLEOTIDE SEQUENCE [LARGE SCALE GENOMIC DNA]</scope>
    <source>
        <strain evidence="11">JMC-PN-2008</strain>
    </source>
</reference>
<feature type="disulfide bond" evidence="8">
    <location>
        <begin position="61"/>
        <end position="357"/>
    </location>
</feature>
<name>A0AAN7XM32_ELEMC</name>
<reference evidence="11 12" key="1">
    <citation type="journal article" date="2023" name="Genes (Basel)">
        <title>Chromosome-Level Genome Assembly and Circadian Gene Repertoire of the Patagonia Blennie Eleginops maclovinus-The Closest Ancestral Proxy of Antarctic Cryonotothenioids.</title>
        <authorList>
            <person name="Cheng C.C."/>
            <person name="Rivera-Colon A.G."/>
            <person name="Minhas B.F."/>
            <person name="Wilson L."/>
            <person name="Rayamajhi N."/>
            <person name="Vargas-Chacoff L."/>
            <person name="Catchen J.M."/>
        </authorList>
    </citation>
    <scope>NUCLEOTIDE SEQUENCE [LARGE SCALE GENOMIC DNA]</scope>
    <source>
        <strain evidence="11">JMC-PN-2008</strain>
    </source>
</reference>
<feature type="chain" id="PRO_5042921893" description="Hyaluronidase" evidence="10">
    <location>
        <begin position="23"/>
        <end position="471"/>
    </location>
</feature>
<gene>
    <name evidence="11" type="ORF">PBY51_000327</name>
</gene>
<feature type="disulfide bond" evidence="8">
    <location>
        <begin position="387"/>
        <end position="435"/>
    </location>
</feature>
<accession>A0AAN7XM32</accession>
<evidence type="ECO:0000256" key="10">
    <source>
        <dbReference type="SAM" id="SignalP"/>
    </source>
</evidence>
<keyword evidence="12" id="KW-1185">Reference proteome</keyword>
<keyword evidence="4 8" id="KW-1015">Disulfide bond</keyword>
<dbReference type="Pfam" id="PF01630">
    <property type="entry name" value="Glyco_hydro_56"/>
    <property type="match status" value="1"/>
</dbReference>
<evidence type="ECO:0000256" key="4">
    <source>
        <dbReference type="ARBA" id="ARBA00023157"/>
    </source>
</evidence>
<dbReference type="GO" id="GO:0004415">
    <property type="term" value="F:hyalurononglucosaminidase activity"/>
    <property type="evidence" value="ECO:0007669"/>
    <property type="project" value="UniProtKB-UniRule"/>
</dbReference>
<keyword evidence="5 9" id="KW-0326">Glycosidase</keyword>
<feature type="disulfide bond" evidence="8">
    <location>
        <begin position="437"/>
        <end position="446"/>
    </location>
</feature>
<evidence type="ECO:0000256" key="2">
    <source>
        <dbReference type="ARBA" id="ARBA00008871"/>
    </source>
</evidence>
<dbReference type="AlphaFoldDB" id="A0AAN7XM32"/>
<evidence type="ECO:0000313" key="11">
    <source>
        <dbReference type="EMBL" id="KAK5863286.1"/>
    </source>
</evidence>
<dbReference type="FunFam" id="3.20.20.70:FF:000065">
    <property type="entry name" value="Hyaluronidase"/>
    <property type="match status" value="1"/>
</dbReference>
<comment type="similarity">
    <text evidence="2 6 9">Belongs to the glycosyl hydrolase 56 family.</text>
</comment>
<dbReference type="PANTHER" id="PTHR11769:SF19">
    <property type="entry name" value="HYALURONIDASE-3"/>
    <property type="match status" value="1"/>
</dbReference>
<dbReference type="InterPro" id="IPR017853">
    <property type="entry name" value="GH"/>
</dbReference>
<dbReference type="SUPFAM" id="SSF51445">
    <property type="entry name" value="(Trans)glycosidases"/>
    <property type="match status" value="1"/>
</dbReference>
<evidence type="ECO:0000256" key="1">
    <source>
        <dbReference type="ARBA" id="ARBA00000251"/>
    </source>
</evidence>
<evidence type="ECO:0000256" key="3">
    <source>
        <dbReference type="ARBA" id="ARBA00022801"/>
    </source>
</evidence>
<sequence length="471" mass="53302">MVLFHFPLSFLLLFSLYPLSPASPHGVDLPHTPLPAVAAAAGPILRERPFVVVWNMPTAQCHTRHNIHLDLSAFDIVENREQRFLGQKMTIFYRDRLGKYPYLSRGGENVNGGIPQLSDLSAHLSLARSQISAYLQSNFDGLAVIDWEEWRPLWERNFGTKMEYRRQSKLLVRQERPDLSERATTLLAKKTFEENAQKFMEGTLRMAVTDRPKGLWGFYGFPACFNNQKQKTDKSYTGRCHAGTEEQNDHLSWLWHQSTALYPSIYLPPGLAGSTDAALMVRHRLLEALRVASVWHHGNNTNQATPVLPYARLAFTHTLTFLNKTDLVHTLGESAALGAAGVVLWGEMKFAQSKNQCILLKDYVHTVLGPFVQSLRSDSKHCSLKLCNGNGRCTRRRPSSDHMISSGLALTFNPNEINLPSDSSHSKAFNNHFLCQCYPGWTGQECQEKKNENRDNRKSLIKGTLAIWNNK</sequence>
<evidence type="ECO:0000313" key="12">
    <source>
        <dbReference type="Proteomes" id="UP001346869"/>
    </source>
</evidence>